<sequence length="127" mass="14759">MANKLQDLAIQYLYWQEKEEKAQKALNSLKEEIIAEAKKKKTKRIKSGQTQIIIVTQLETRFPLLDDPQRKEVEKIVKASGELNKATVFDIIKLGNAYDEGKLSQKLKKQLQPYTKRVKSTKIMIRK</sequence>
<accession>A0A2H0WQP3</accession>
<organism evidence="1 2">
    <name type="scientific">Candidatus Shapirobacteria bacterium CG09_land_8_20_14_0_10_38_17</name>
    <dbReference type="NCBI Taxonomy" id="1974884"/>
    <lineage>
        <taxon>Bacteria</taxon>
        <taxon>Candidatus Shapironibacteriota</taxon>
    </lineage>
</organism>
<evidence type="ECO:0000313" key="1">
    <source>
        <dbReference type="EMBL" id="PIS14973.1"/>
    </source>
</evidence>
<proteinExistence type="predicted"/>
<dbReference type="AlphaFoldDB" id="A0A2H0WQP3"/>
<dbReference type="Proteomes" id="UP000231282">
    <property type="component" value="Unassembled WGS sequence"/>
</dbReference>
<name>A0A2H0WQP3_9BACT</name>
<evidence type="ECO:0000313" key="2">
    <source>
        <dbReference type="Proteomes" id="UP000231282"/>
    </source>
</evidence>
<protein>
    <submittedName>
        <fullName evidence="1">Uncharacterized protein</fullName>
    </submittedName>
</protein>
<dbReference type="EMBL" id="PEZH01000049">
    <property type="protein sequence ID" value="PIS14973.1"/>
    <property type="molecule type" value="Genomic_DNA"/>
</dbReference>
<reference evidence="2" key="1">
    <citation type="submission" date="2017-09" db="EMBL/GenBank/DDBJ databases">
        <title>Depth-based differentiation of microbial function through sediment-hosted aquifers and enrichment of novel symbionts in the deep terrestrial subsurface.</title>
        <authorList>
            <person name="Probst A.J."/>
            <person name="Ladd B."/>
            <person name="Jarett J.K."/>
            <person name="Geller-Mcgrath D.E."/>
            <person name="Sieber C.M.K."/>
            <person name="Emerson J.B."/>
            <person name="Anantharaman K."/>
            <person name="Thomas B.C."/>
            <person name="Malmstrom R."/>
            <person name="Stieglmeier M."/>
            <person name="Klingl A."/>
            <person name="Woyke T."/>
            <person name="Ryan C.M."/>
            <person name="Banfield J.F."/>
        </authorList>
    </citation>
    <scope>NUCLEOTIDE SEQUENCE [LARGE SCALE GENOMIC DNA]</scope>
</reference>
<comment type="caution">
    <text evidence="1">The sequence shown here is derived from an EMBL/GenBank/DDBJ whole genome shotgun (WGS) entry which is preliminary data.</text>
</comment>
<gene>
    <name evidence="1" type="ORF">COT63_02430</name>
</gene>